<keyword evidence="9 11" id="KW-0472">Membrane</keyword>
<comment type="similarity">
    <text evidence="2">Belongs to the TonB family.</text>
</comment>
<evidence type="ECO:0000256" key="8">
    <source>
        <dbReference type="ARBA" id="ARBA00022989"/>
    </source>
</evidence>
<dbReference type="AlphaFoldDB" id="A0A381TIM4"/>
<gene>
    <name evidence="13" type="ORF">METZ01_LOCUS68533</name>
</gene>
<keyword evidence="5" id="KW-0997">Cell inner membrane</keyword>
<dbReference type="GO" id="GO:0055085">
    <property type="term" value="P:transmembrane transport"/>
    <property type="evidence" value="ECO:0007669"/>
    <property type="project" value="InterPro"/>
</dbReference>
<keyword evidence="8 11" id="KW-1133">Transmembrane helix</keyword>
<dbReference type="InterPro" id="IPR037682">
    <property type="entry name" value="TonB_C"/>
</dbReference>
<feature type="compositionally biased region" description="Polar residues" evidence="10">
    <location>
        <begin position="188"/>
        <end position="198"/>
    </location>
</feature>
<dbReference type="InterPro" id="IPR051045">
    <property type="entry name" value="TonB-dependent_transducer"/>
</dbReference>
<accession>A0A381TIM4</accession>
<keyword evidence="3" id="KW-0813">Transport</keyword>
<feature type="transmembrane region" description="Helical" evidence="11">
    <location>
        <begin position="35"/>
        <end position="57"/>
    </location>
</feature>
<proteinExistence type="inferred from homology"/>
<evidence type="ECO:0000256" key="7">
    <source>
        <dbReference type="ARBA" id="ARBA00022927"/>
    </source>
</evidence>
<feature type="region of interest" description="Disordered" evidence="10">
    <location>
        <begin position="90"/>
        <end position="168"/>
    </location>
</feature>
<dbReference type="Pfam" id="PF03544">
    <property type="entry name" value="TonB_C"/>
    <property type="match status" value="1"/>
</dbReference>
<evidence type="ECO:0000259" key="12">
    <source>
        <dbReference type="PROSITE" id="PS52015"/>
    </source>
</evidence>
<dbReference type="InterPro" id="IPR006260">
    <property type="entry name" value="TonB/TolA_C"/>
</dbReference>
<feature type="domain" description="TonB C-terminal" evidence="12">
    <location>
        <begin position="215"/>
        <end position="306"/>
    </location>
</feature>
<dbReference type="GO" id="GO:0031992">
    <property type="term" value="F:energy transducer activity"/>
    <property type="evidence" value="ECO:0007669"/>
    <property type="project" value="TreeGrafter"/>
</dbReference>
<feature type="compositionally biased region" description="Basic residues" evidence="10">
    <location>
        <begin position="108"/>
        <end position="130"/>
    </location>
</feature>
<evidence type="ECO:0000256" key="5">
    <source>
        <dbReference type="ARBA" id="ARBA00022519"/>
    </source>
</evidence>
<evidence type="ECO:0000313" key="13">
    <source>
        <dbReference type="EMBL" id="SVA15679.1"/>
    </source>
</evidence>
<dbReference type="PANTHER" id="PTHR33446:SF2">
    <property type="entry name" value="PROTEIN TONB"/>
    <property type="match status" value="1"/>
</dbReference>
<reference evidence="13" key="1">
    <citation type="submission" date="2018-05" db="EMBL/GenBank/DDBJ databases">
        <authorList>
            <person name="Lanie J.A."/>
            <person name="Ng W.-L."/>
            <person name="Kazmierczak K.M."/>
            <person name="Andrzejewski T.M."/>
            <person name="Davidsen T.M."/>
            <person name="Wayne K.J."/>
            <person name="Tettelin H."/>
            <person name="Glass J.I."/>
            <person name="Rusch D."/>
            <person name="Podicherti R."/>
            <person name="Tsui H.-C.T."/>
            <person name="Winkler M.E."/>
        </authorList>
    </citation>
    <scope>NUCLEOTIDE SEQUENCE</scope>
</reference>
<protein>
    <recommendedName>
        <fullName evidence="12">TonB C-terminal domain-containing protein</fullName>
    </recommendedName>
</protein>
<sequence length="306" mass="34646">MAITEIEKLNLLARFAQKEFFSHGSKTSHAKLGRFILIAFLLHVSVVAFELIVPLNFKNPPTPPPIKVKYVDVQTSVPIKKKETLVDSLRSKTNPKKKIKPLKSSASAKRKVLEKKQYPKQKKYRQKKTAVPKTHNPPSIIQQSKIRVKKRKREKTQQKAPPLPSAFMGAQETLSMLDGLNPEKYASQDPQVETTEAPSNDEPIPLDTKEEKYVSYFSRIKQQIQRVWVYPAQGTKRKLSGEVTLKFEISRDGNLLSLRLINTSGFDVLDINATKAVKEAAPYYPFPATISKKKLSILATFIYSAN</sequence>
<keyword evidence="7" id="KW-0653">Protein transport</keyword>
<evidence type="ECO:0000256" key="3">
    <source>
        <dbReference type="ARBA" id="ARBA00022448"/>
    </source>
</evidence>
<comment type="subcellular location">
    <subcellularLocation>
        <location evidence="1">Cell inner membrane</location>
        <topology evidence="1">Single-pass membrane protein</topology>
        <orientation evidence="1">Periplasmic side</orientation>
    </subcellularLocation>
</comment>
<organism evidence="13">
    <name type="scientific">marine metagenome</name>
    <dbReference type="NCBI Taxonomy" id="408172"/>
    <lineage>
        <taxon>unclassified sequences</taxon>
        <taxon>metagenomes</taxon>
        <taxon>ecological metagenomes</taxon>
    </lineage>
</organism>
<evidence type="ECO:0000256" key="4">
    <source>
        <dbReference type="ARBA" id="ARBA00022475"/>
    </source>
</evidence>
<evidence type="ECO:0000256" key="2">
    <source>
        <dbReference type="ARBA" id="ARBA00006555"/>
    </source>
</evidence>
<feature type="region of interest" description="Disordered" evidence="10">
    <location>
        <begin position="181"/>
        <end position="205"/>
    </location>
</feature>
<keyword evidence="6 11" id="KW-0812">Transmembrane</keyword>
<dbReference type="PANTHER" id="PTHR33446">
    <property type="entry name" value="PROTEIN TONB-RELATED"/>
    <property type="match status" value="1"/>
</dbReference>
<dbReference type="NCBIfam" id="TIGR01352">
    <property type="entry name" value="tonB_Cterm"/>
    <property type="match status" value="1"/>
</dbReference>
<evidence type="ECO:0000256" key="10">
    <source>
        <dbReference type="SAM" id="MobiDB-lite"/>
    </source>
</evidence>
<dbReference type="Gene3D" id="3.30.1150.10">
    <property type="match status" value="1"/>
</dbReference>
<evidence type="ECO:0000256" key="11">
    <source>
        <dbReference type="SAM" id="Phobius"/>
    </source>
</evidence>
<dbReference type="GO" id="GO:0015031">
    <property type="term" value="P:protein transport"/>
    <property type="evidence" value="ECO:0007669"/>
    <property type="project" value="UniProtKB-KW"/>
</dbReference>
<name>A0A381TIM4_9ZZZZ</name>
<evidence type="ECO:0000256" key="6">
    <source>
        <dbReference type="ARBA" id="ARBA00022692"/>
    </source>
</evidence>
<evidence type="ECO:0000256" key="1">
    <source>
        <dbReference type="ARBA" id="ARBA00004383"/>
    </source>
</evidence>
<evidence type="ECO:0000256" key="9">
    <source>
        <dbReference type="ARBA" id="ARBA00023136"/>
    </source>
</evidence>
<dbReference type="SUPFAM" id="SSF74653">
    <property type="entry name" value="TolA/TonB C-terminal domain"/>
    <property type="match status" value="1"/>
</dbReference>
<keyword evidence="4" id="KW-1003">Cell membrane</keyword>
<dbReference type="GO" id="GO:0098797">
    <property type="term" value="C:plasma membrane protein complex"/>
    <property type="evidence" value="ECO:0007669"/>
    <property type="project" value="TreeGrafter"/>
</dbReference>
<dbReference type="PROSITE" id="PS52015">
    <property type="entry name" value="TONB_CTD"/>
    <property type="match status" value="1"/>
</dbReference>
<dbReference type="EMBL" id="UINC01004620">
    <property type="protein sequence ID" value="SVA15679.1"/>
    <property type="molecule type" value="Genomic_DNA"/>
</dbReference>
<feature type="compositionally biased region" description="Polar residues" evidence="10">
    <location>
        <begin position="136"/>
        <end position="145"/>
    </location>
</feature>